<keyword evidence="2" id="KW-1185">Reference proteome</keyword>
<protein>
    <submittedName>
        <fullName evidence="1">Uncharacterized protein</fullName>
    </submittedName>
</protein>
<organism evidence="1 2">
    <name type="scientific">Glaciecola nitratireducens (strain JCM 12485 / KCTC 12276 / FR1064)</name>
    <dbReference type="NCBI Taxonomy" id="1085623"/>
    <lineage>
        <taxon>Bacteria</taxon>
        <taxon>Pseudomonadati</taxon>
        <taxon>Pseudomonadota</taxon>
        <taxon>Gammaproteobacteria</taxon>
        <taxon>Alteromonadales</taxon>
        <taxon>Alteromonadaceae</taxon>
        <taxon>Brumicola</taxon>
    </lineage>
</organism>
<dbReference type="OrthoDB" id="6321207at2"/>
<dbReference type="KEGG" id="gni:GNIT_1033"/>
<evidence type="ECO:0000313" key="2">
    <source>
        <dbReference type="Proteomes" id="UP000009282"/>
    </source>
</evidence>
<dbReference type="eggNOG" id="ENOG5032XXD">
    <property type="taxonomic scope" value="Bacteria"/>
</dbReference>
<dbReference type="AlphaFoldDB" id="G4QK48"/>
<dbReference type="EMBL" id="CP003060">
    <property type="protein sequence ID" value="AEP29170.1"/>
    <property type="molecule type" value="Genomic_DNA"/>
</dbReference>
<name>G4QK48_GLANF</name>
<gene>
    <name evidence="1" type="ordered locus">GNIT_1033</name>
</gene>
<proteinExistence type="predicted"/>
<accession>G4QK48</accession>
<sequence length="393" mass="44170">MPRMTDRLSERFNESYASKKTAFIKKRFALLSFFDRCFYSLAFGVLLISPVNAAHAYSVEQEANVVHSSDINIYAAHLTEELETYCETDTTIRCELNVLSQPRLLAALQQIDTKSNVIKALESSEYELLIGSATIKNTENSVQKLVLEVTAQWHGIVIDDIQLTAVLDINMASVADTISETSNRLLSEWVESALSKQLFSAEFLYQFLGASDYKNELKVPQQIGDFALSRQHLFNDPLKGMLSRYIHKDFDLAVFDVYVYPLKNDDSAVTQSRDELLREQQDILTISKALGKEALTMSEIYELDNLASLTDVRVFGFEATLQTNSEPLFATQYAYVKNDKVVKFSINVPARITKSLIADAINAIVVPPESSMMKQVRQTNHSQSNANLVSMAP</sequence>
<dbReference type="STRING" id="1085623.GNIT_1033"/>
<dbReference type="RefSeq" id="WP_014108045.1">
    <property type="nucleotide sequence ID" value="NC_016041.1"/>
</dbReference>
<dbReference type="Proteomes" id="UP000009282">
    <property type="component" value="Chromosome"/>
</dbReference>
<evidence type="ECO:0000313" key="1">
    <source>
        <dbReference type="EMBL" id="AEP29170.1"/>
    </source>
</evidence>
<dbReference type="HOGENOM" id="CLU_716961_0_0_6"/>
<reference evidence="1 2" key="1">
    <citation type="journal article" date="2011" name="J. Bacteriol.">
        <title>Complete genome sequence of seawater bacterium Glaciecola nitratireducens FR1064T.</title>
        <authorList>
            <person name="Bian F."/>
            <person name="Qin Q.L."/>
            <person name="Xie B.B."/>
            <person name="Shu Y.L."/>
            <person name="Zhang X.Y."/>
            <person name="Yu Y."/>
            <person name="Chen B."/>
            <person name="Chen X.L."/>
            <person name="Zhou B.C."/>
            <person name="Zhang Y.Z."/>
        </authorList>
    </citation>
    <scope>NUCLEOTIDE SEQUENCE [LARGE SCALE GENOMIC DNA]</scope>
    <source>
        <strain evidence="2">JCM 12485 / KCTC 12276 / FR1064</strain>
    </source>
</reference>